<dbReference type="EMBL" id="BDQI01000005">
    <property type="protein sequence ID" value="GAX51479.1"/>
    <property type="molecule type" value="Genomic_DNA"/>
</dbReference>
<sequence length="290" mass="29566">MAMTTGGATASGAYGNGNSGGFGASGPYGASGDPGVRGASGAGSAGSPASVPEPGRGRLRSGFGLLGPRHGRHSLSVEQVDSLALPIGDDGVVIGVDAEGQPAVLGLNRPTPYDVVLIGGLWTAQVLALRAAATGARVAVETGRAPAWMQMVHAMGGGQNGMSVHDVGRVPPQGSSAGNPVLVVRDCGMRPPRGRVVSGPWQSVLTLLPYLSPVAPRLLRQARLVGVQRVSPDEAAEIGRALALPRGDVDSLPTLADGVTLWCADRDRQYVMTQPTDAETGLFGTPRRMD</sequence>
<proteinExistence type="predicted"/>
<dbReference type="STRING" id="1963.AQJ27_21840"/>
<evidence type="ECO:0000313" key="3">
    <source>
        <dbReference type="Proteomes" id="UP000217446"/>
    </source>
</evidence>
<reference evidence="3" key="1">
    <citation type="submission" date="2017-05" db="EMBL/GenBank/DDBJ databases">
        <title>Streptomyces olivochromogenes NBRC 3561 whole genome shotgun sequence.</title>
        <authorList>
            <person name="Dohra H."/>
            <person name="Kodani S."/>
        </authorList>
    </citation>
    <scope>NUCLEOTIDE SEQUENCE [LARGE SCALE GENOMIC DNA]</scope>
    <source>
        <strain evidence="3">NBRC 3561</strain>
    </source>
</reference>
<dbReference type="AlphaFoldDB" id="A0A250VBL1"/>
<evidence type="ECO:0000313" key="2">
    <source>
        <dbReference type="EMBL" id="GAX51479.1"/>
    </source>
</evidence>
<feature type="compositionally biased region" description="Low complexity" evidence="1">
    <location>
        <begin position="45"/>
        <end position="65"/>
    </location>
</feature>
<protein>
    <submittedName>
        <fullName evidence="2">Uncharacterized protein</fullName>
    </submittedName>
</protein>
<feature type="region of interest" description="Disordered" evidence="1">
    <location>
        <begin position="33"/>
        <end position="65"/>
    </location>
</feature>
<keyword evidence="3" id="KW-1185">Reference proteome</keyword>
<evidence type="ECO:0000256" key="1">
    <source>
        <dbReference type="SAM" id="MobiDB-lite"/>
    </source>
</evidence>
<accession>A0A250VBL1</accession>
<dbReference type="Proteomes" id="UP000217446">
    <property type="component" value="Unassembled WGS sequence"/>
</dbReference>
<comment type="caution">
    <text evidence="2">The sequence shown here is derived from an EMBL/GenBank/DDBJ whole genome shotgun (WGS) entry which is preliminary data.</text>
</comment>
<gene>
    <name evidence="2" type="ORF">SO3561_02981</name>
</gene>
<organism evidence="2 3">
    <name type="scientific">Streptomyces olivochromogenes</name>
    <dbReference type="NCBI Taxonomy" id="1963"/>
    <lineage>
        <taxon>Bacteria</taxon>
        <taxon>Bacillati</taxon>
        <taxon>Actinomycetota</taxon>
        <taxon>Actinomycetes</taxon>
        <taxon>Kitasatosporales</taxon>
        <taxon>Streptomycetaceae</taxon>
        <taxon>Streptomyces</taxon>
    </lineage>
</organism>
<name>A0A250VBL1_STROL</name>